<accession>A0AAD7BX54</accession>
<feature type="signal peptide" evidence="1">
    <location>
        <begin position="1"/>
        <end position="16"/>
    </location>
</feature>
<dbReference type="PANTHER" id="PTHR35204">
    <property type="entry name" value="YALI0A21131P"/>
    <property type="match status" value="1"/>
</dbReference>
<evidence type="ECO:0000313" key="3">
    <source>
        <dbReference type="Proteomes" id="UP001221142"/>
    </source>
</evidence>
<dbReference type="PANTHER" id="PTHR35204:SF1">
    <property type="entry name" value="ENTEROTOXIN"/>
    <property type="match status" value="1"/>
</dbReference>
<name>A0AAD7BX54_9AGAR</name>
<comment type="caution">
    <text evidence="2">The sequence shown here is derived from an EMBL/GenBank/DDBJ whole genome shotgun (WGS) entry which is preliminary data.</text>
</comment>
<dbReference type="EMBL" id="JARKIF010000008">
    <property type="protein sequence ID" value="KAJ7632966.1"/>
    <property type="molecule type" value="Genomic_DNA"/>
</dbReference>
<dbReference type="AlphaFoldDB" id="A0AAD7BX54"/>
<dbReference type="Proteomes" id="UP001221142">
    <property type="component" value="Unassembled WGS sequence"/>
</dbReference>
<protein>
    <submittedName>
        <fullName evidence="2">Uncharacterized protein</fullName>
    </submittedName>
</protein>
<keyword evidence="1" id="KW-0732">Signal</keyword>
<organism evidence="2 3">
    <name type="scientific">Roridomyces roridus</name>
    <dbReference type="NCBI Taxonomy" id="1738132"/>
    <lineage>
        <taxon>Eukaryota</taxon>
        <taxon>Fungi</taxon>
        <taxon>Dikarya</taxon>
        <taxon>Basidiomycota</taxon>
        <taxon>Agaricomycotina</taxon>
        <taxon>Agaricomycetes</taxon>
        <taxon>Agaricomycetidae</taxon>
        <taxon>Agaricales</taxon>
        <taxon>Marasmiineae</taxon>
        <taxon>Mycenaceae</taxon>
        <taxon>Roridomyces</taxon>
    </lineage>
</organism>
<gene>
    <name evidence="2" type="ORF">FB45DRAFT_914014</name>
</gene>
<evidence type="ECO:0000313" key="2">
    <source>
        <dbReference type="EMBL" id="KAJ7632966.1"/>
    </source>
</evidence>
<sequence>MKSAFFLLAIANCAISAQMPFTFPTWDKDPDVDATGNRIFASASELMQLWPGTVVVQGHSFSPSLIPAGTVFYHGRPDKNIPTDPEWLAFDFEHSYMFANGRNAHVLTLVSKRPLRVINFDGLSAHLSTFSQSIIMYGEVRGGGDRKDPAGTQEIAGRLCAWAAENGIDGFIRMEGHFELIECDFAASFDLVSALRVIPQDERTKGRGGRDVPRPEGWVGSLPTDSSREVVVAGKWHDHVPGEMRVRPQYSKFVTFYDPAVTSLVDSRRGKSRDEQTLETLSRADAQMKLAELEAAVAAPWDEDSGIDWASLLHVVVERYGQRLELLAKTLSNAGNPYETAFKARQQVLIMLAPHFTVLDVPSNATREWLTPVVLRCSASMTSGLPTSGLTNQEVILRGAVEDVMAQICRRLARAFHLAYDVEEKRLDAPNVVDGMQSEIKDLMTWLDWTQVWVKCRPACSIEEMCVVGRKDRRSPQCVRRPNA</sequence>
<feature type="chain" id="PRO_5042107137" evidence="1">
    <location>
        <begin position="17"/>
        <end position="484"/>
    </location>
</feature>
<dbReference type="InterPro" id="IPR038921">
    <property type="entry name" value="YOR389W-like"/>
</dbReference>
<evidence type="ECO:0000256" key="1">
    <source>
        <dbReference type="SAM" id="SignalP"/>
    </source>
</evidence>
<reference evidence="2" key="1">
    <citation type="submission" date="2023-03" db="EMBL/GenBank/DDBJ databases">
        <title>Massive genome expansion in bonnet fungi (Mycena s.s.) driven by repeated elements and novel gene families across ecological guilds.</title>
        <authorList>
            <consortium name="Lawrence Berkeley National Laboratory"/>
            <person name="Harder C.B."/>
            <person name="Miyauchi S."/>
            <person name="Viragh M."/>
            <person name="Kuo A."/>
            <person name="Thoen E."/>
            <person name="Andreopoulos B."/>
            <person name="Lu D."/>
            <person name="Skrede I."/>
            <person name="Drula E."/>
            <person name="Henrissat B."/>
            <person name="Morin E."/>
            <person name="Kohler A."/>
            <person name="Barry K."/>
            <person name="LaButti K."/>
            <person name="Morin E."/>
            <person name="Salamov A."/>
            <person name="Lipzen A."/>
            <person name="Mereny Z."/>
            <person name="Hegedus B."/>
            <person name="Baldrian P."/>
            <person name="Stursova M."/>
            <person name="Weitz H."/>
            <person name="Taylor A."/>
            <person name="Grigoriev I.V."/>
            <person name="Nagy L.G."/>
            <person name="Martin F."/>
            <person name="Kauserud H."/>
        </authorList>
    </citation>
    <scope>NUCLEOTIDE SEQUENCE</scope>
    <source>
        <strain evidence="2">9284</strain>
    </source>
</reference>
<keyword evidence="3" id="KW-1185">Reference proteome</keyword>
<proteinExistence type="predicted"/>